<dbReference type="OrthoDB" id="428159at2759"/>
<dbReference type="PANTHER" id="PTHR45523">
    <property type="entry name" value="TETRATRICOPEPTIDE REPEAT (TPR)-CONTAINING PROTEIN-RELATED"/>
    <property type="match status" value="1"/>
</dbReference>
<comment type="similarity">
    <text evidence="1">Belongs to the VPS13 family.</text>
</comment>
<evidence type="ECO:0000259" key="5">
    <source>
        <dbReference type="SMART" id="SM00233"/>
    </source>
</evidence>
<dbReference type="Pfam" id="PF25037">
    <property type="entry name" value="VPS13_C"/>
    <property type="match status" value="1"/>
</dbReference>
<dbReference type="PANTHER" id="PTHR45523:SF2">
    <property type="entry name" value="OS02G0470600 PROTEIN"/>
    <property type="match status" value="1"/>
</dbReference>
<dbReference type="Pfam" id="PF25036">
    <property type="entry name" value="VPS13_VAB"/>
    <property type="match status" value="1"/>
</dbReference>
<gene>
    <name evidence="6" type="ORF">CCACVL1_28660</name>
</gene>
<feature type="domain" description="PH" evidence="5">
    <location>
        <begin position="835"/>
        <end position="946"/>
    </location>
</feature>
<dbReference type="Gene3D" id="2.60.40.150">
    <property type="entry name" value="C2 domain"/>
    <property type="match status" value="1"/>
</dbReference>
<dbReference type="InterPro" id="IPR011993">
    <property type="entry name" value="PH-like_dom_sf"/>
</dbReference>
<sequence>MFEAHVLHLLRRYLGEYVHGLSLETLRISVWKGDVVLKDLKLKAEALNSLNLPVTVKAGFVGTITLKVPWKSLGKEPVIVLIDRVFVLAQPAPDGRTLKEEDREKLFEAKLQQIEEAESATLEAISGSKLGSPPPGNSWLGSLIATIIGNLKISISNVHIRYEDCVSNPGHPFACGVSLAKLAAVTMDEQGNETFDTSGALDKLRKSLQLERLAMYHDSDSLPWNVDKKWEDLSPKEWIEVFEDGISESAANCELVSKWAMNRNYLVSPINGVLKYHRLGNQERNDPDIPFEKAALVLSDVSLSITEAQYHDWIKLLEVFSRYRTYLEISHLRPAVPVSKESYILWWRYASQAALQQRKMCYRFSWDRIRHMCQLRRRYIHLYASSLQQSSNVVNSEIRDIEKDLDSKVILLWRLLAHAKVESVKSKEAAEQRRLQKKSWFSRWRTNSEDASAEDGLDGSQLTEGRLSKEEWQALNKLLSYQPDEELMSHSGKDMQNMIRLLITVSVSQAAARIININKTEIVCGRFEQLHVSAKFKNRSTHCDVRLRFYGLSAPEGSLAQSVCSEQKVNALTASFVQSPVGENVDWKLSATISPCHVTVLRESFDRFSEFVKRSNAVSPTIALETATVLQTKIEKVTRRAQEQFQTVLEEQSRFALDIDLDAPKVRIPLRTHGSSKCDSHFLLDFGHFTLHTMESQSDEQRQNLYSRFYISGRDIAAFFTDCGSDCQNCTLVKPNSDDQSVLMSPRFEKNDNFYSLVDRCGMAVVVDQIKVPHPSYPSTRVSVQVPNLHIHFSPVRYCKLMELVDILHVAMDPCVQPGGVDFQAGLASWSSADLATDAKILVWRGIGNSVASWQPCFVVLSGFYLYVLESEKSQNHQRYLSMAGRQVHEVPSANIGGSPYCIAVSSRGMDTQKALESSGTWVIEFQGEEEKVIWLRGLIQATYQASAPPSMDVLGETSDGINESDDPQTINSKAADLVINGAVLETKLSLYGKTGEGVAGKLEELLILEVLASGGKVKIISWESDLLVKTKLHSLKIKDELQGRLSGNEQYLACSVLKNDSSLESHRSCDPHENEMSAVHPDDDDTFTDALQEFISLTESDALSQYMDMRDASGFESAEMLIQEKDLIQGKGLSGEIFYEAQGGDDLDFVSVTFSTRGSSSPVYDGIDTQMSIRMSKLEFFCNRPTLVALIGFGFDLSSSSCRASVTEVNEALDDKSSMSKEKAEESGRIEGLLGYGKARVVFHLNMNVDSVTVFLNKEDGSQLAMFVQESFQLDLKVHPASLSIEGTLGNLRLRDMSLGTDNCLGWLCDIRNPGVESLIKFRFNSYSAGDDDYEGYDYSLFGRLSAVRIVFLYRFVQEITVYFMELATPHTEEVIKLVDKVGDFEWLIQKSEIDGAAALKLDLTLDTPIIIVPRNSMSKDFIQLDVGLLKITNEISWHGVPEKDPSAVHLDVLHAEIIGVNMSVGIDGCIGKPLIRESRGLDVYVRRSLRDVFRKVPTFCLEVKVGFLHGVMSNKEYGVILNCTYMNLNETPRLPPSFRGSKSGSKDTMRLLVDKVNMNSQMLLSRSVTIVAVEVNCALLELRNGIHEESPLARIALEGLWVSYRMTSLSETDLYVTIPTFSVLDIRPNTKPEMRLMLGSSVDASKQASTGNLPLFINKSSFSKVNFEAGLDMDVPVSTMFLMDYRWRLSSQSFVLRVQQPRVLVVPDFLLALGEFFVPALGAITGREETMDPKNDPISKNNSIVLSDSIYKQNEDVVYLSPSRQLIADTHGIDEYTYDGCGKTILLSEEIDKKELHSERFRPIVIIGRGKRLRFVNVKIENGSLLRKYTYLSNDSSYSVSQEDGVDISLMDKSSSDDEKKIVENLDKLMNSPKTDSYLQDDPKVVQSFTFEAQVVAPEFTFFDGTKSYLDDTSSCEKLLRAKMDLNFMYASKGNDIWIRALVKDLTIEAGSGLIILDPLDISGGFTSIKEKTNMSLISTDICFRLSLSAISLLLNLQNQAAAALQFGNAIPLAPCTNFDRIWVSPKENGSHNNLTIWRPQAPSNYVILGDCVTSRPIPPSQAVLAVSNTYGRVRKPVGFNLIGFFSHVLGFGVDGHTDVDSDCSLWMPVAPPGYISMGCVANIGKHPPPTHTVYCLRSDLVTSTTCSECMLNVPSNQQFNSGFSIWRLDNVLGSFYAHSSTECPPKENSSDLSHLLLWNSVWSYAFLKESVPVDNDHASQQMDNQGVGSSGLDILRSISKATSCYVSTPQFERMWWDKGGDLRRPVSIWRPISRRGYAIVGDCITEGLEPPALGIIFKSDDPEISAKPVQFTKVAHITGKGFDEVFFWYPIAPPGYASLGCIVSRTDEAPCMDLVCCPRMDLVNPTNILELPISRSSSSKASQCWSIWKVENQACTFLARSDIKKPSTRLAYTIGDSVKPKTRENVTAEIKLRYFSLTVLDSLHGMMTPLFDMTITNIKLATHGRLEAMNAVLISSMAASTFNTQLEAWEPLVEPFDGIFKFETYDTNVDGPSKLGKRMRIAATNIVNINVSAANLDTLVETILSWRRQLELEQKATKLIEDAGGPPGHEDLTFSALDEEDLQTVIVENKLGNDMFLKRIEQNSELVDQLQHGDAASVWIPPARFSDRLNVAEGSREERYFVAVQILVAKDLPIIDDGNSYNFFCALRLVIDSQATDQQKLFPQSARTKCVKPLISDTENPNKGNAKWNELFIFEVPRKGVAKLEVEVTNLSAKAGKGEVVGALSFRVGHGASLKKVSSARMLSQKHDVQNIESYPLRRKTNSVEDMLDSGYLFVSTSYFERITTADFLRNAESKDASDKDIGFWVKLGTEDSWESIRSLLPVSVVPKSLQSEFIAMEVVMKNGKKHCIFRGLATVVNDSDVNLDISVCHFSMIHDSGSSSHNIMVEEIFENQRYQPITGWGNTWSAFHGNDPGRWSTKDFSYSSKDFFEPPLPNGWKWISTWTVDKSQFVDEDGWAYGPDYQSLRWPLTSLKSHMKSGHDVRRRRWIRTRQQISEQGKCCINSDFTTIRPRCSTVLPWESTSRESDQCLRVRPGVDYPQPPYAWGHTISAAVSSSFAGVKDQPFLDQSSLYRQSNLPQGSKMPNFALKLDQLEKKDVLLCCCPSVGGRQIWLSVGADATALHTELNQPVYDWKISVNSPLKLENRLSCPAEFTIWEKAKEGNYVERDHGIISSRKSAHIYSVDVQRPIYLTFFVQGGWVLEKDPVLILDLSSNAHTSSFWMFHQQSKRRLRVSIERDMGGTSAAPKTIRFFVPYWIINDSSLPLAYQVVEIEGSDTAEMDSHSLSRAVKSARTVLRTSSYSMERRNSGLRRNIQVLEAIEDTSPIASMLSPQDSAGRSGVMLFPSQKDTYVSPRVGIAVAIRNSEIFSPGISLLELEKKERVDVKAFNYDGSYYKLSALVNMTSDRTKVIHLQPQMLFINRMGFSLCLQQCDSDRVEWIHPTDPPKPFGWQSSSKVELLKLRVDGYKWSTPFSVSSEGVMRISLKNDTGSYQLLVKVEVRSGTKSSRYEVVFRPNSSSSPYRIENRSIFLPLRCRQVDGTSDSWHFLLPNTAVSFLWEDLGRRHLLEILADGTDPSRSQKYNIDEVFDHQPIDVIGPARALRVTILKEEKVNVVRISDWMPENEPTAIIKQSVPSSSEFSRNESQQQQLQSTSECEFHVIVELAELGVSIIDHTPEEILYMSVQNLHLAYSTGLGSGFSRFKLRMRGIQMDNQLPLTPTPVLFRPQRIGNERDYMLKISVTLLTNGSMDLCVYPYIGLHGPDNSAFLINIHEPIIWRIHEMIQQVNLSRLYDNSKTTAVSVDPVIQIGVLNISEFRLKVSMTMSPSQRPRGVLGFWSSLMTALGNTENMTVRINQRFHENVCMRQSTMISNAISNVKKDLLGQPLQLLSGLDILGNASSALGHMSKGVAALSMDKKFIQSRQRQEKGVEDLGDVIREGGGALAKGLFRGVTGILTKPLEGAKSSGVEGFVQGVGKGLIGAAAQPVSGVLDLLSKTTEGANAMRMKIASAIASDDQLLRRRLPRVISGDNLLRPYDDYKAQGQVILQLAESGSFFGQVDLFKVRGKFALSDAYEDHFLLPKGKILMVTHRRIILLQQTSHITQRKFNPARDPCSVLWDVMWDDLATMELTQGKKDQPKAPPSRLILYLKSRATDAKEQVRIIKCSRDTRQALEVYSSVERAMNTYGPNLCKELLKKKVTKPYSPVTDGSAVEMIAKEGAAYTWSPSTGMLRMGNFVAEAINSSLSPVHRIESFICSNRGFHSTGVKRMGGGHAHGHDEPYYLHAKHMYNLDRMKHQKLKMSLGVFTAFSIGVVVPVYAVVFQQKKTASA</sequence>
<dbReference type="SUPFAM" id="SSF50729">
    <property type="entry name" value="PH domain-like"/>
    <property type="match status" value="1"/>
</dbReference>
<evidence type="ECO:0000256" key="4">
    <source>
        <dbReference type="SAM" id="Phobius"/>
    </source>
</evidence>
<dbReference type="SUPFAM" id="SSF49562">
    <property type="entry name" value="C2 domain (Calcium/lipid-binding domain, CaLB)"/>
    <property type="match status" value="1"/>
</dbReference>
<keyword evidence="4" id="KW-1133">Transmembrane helix</keyword>
<dbReference type="Pfam" id="PF00168">
    <property type="entry name" value="C2"/>
    <property type="match status" value="1"/>
</dbReference>
<dbReference type="Gramene" id="OMO53422">
    <property type="protein sequence ID" value="OMO53422"/>
    <property type="gene ID" value="CCACVL1_28660"/>
</dbReference>
<feature type="transmembrane region" description="Helical" evidence="4">
    <location>
        <begin position="4323"/>
        <end position="4343"/>
    </location>
</feature>
<evidence type="ECO:0000313" key="7">
    <source>
        <dbReference type="Proteomes" id="UP000188268"/>
    </source>
</evidence>
<dbReference type="Pfam" id="PF06101">
    <property type="entry name" value="Vps62"/>
    <property type="match status" value="2"/>
</dbReference>
<dbReference type="InterPro" id="IPR001849">
    <property type="entry name" value="PH_domain"/>
</dbReference>
<keyword evidence="2" id="KW-0813">Transport</keyword>
<dbReference type="InterPro" id="IPR009543">
    <property type="entry name" value="VPS13_VAB"/>
</dbReference>
<dbReference type="GO" id="GO:0006869">
    <property type="term" value="P:lipid transport"/>
    <property type="evidence" value="ECO:0007669"/>
    <property type="project" value="UniProtKB-KW"/>
</dbReference>
<dbReference type="InterPro" id="IPR026854">
    <property type="entry name" value="VPS13_N"/>
</dbReference>
<evidence type="ECO:0000256" key="1">
    <source>
        <dbReference type="ARBA" id="ARBA00006545"/>
    </source>
</evidence>
<evidence type="ECO:0000256" key="2">
    <source>
        <dbReference type="ARBA" id="ARBA00022448"/>
    </source>
</evidence>
<keyword evidence="3" id="KW-0445">Lipid transport</keyword>
<dbReference type="InterPro" id="IPR056748">
    <property type="entry name" value="VPS13-like_C"/>
</dbReference>
<organism evidence="6 7">
    <name type="scientific">Corchorus capsularis</name>
    <name type="common">Jute</name>
    <dbReference type="NCBI Taxonomy" id="210143"/>
    <lineage>
        <taxon>Eukaryota</taxon>
        <taxon>Viridiplantae</taxon>
        <taxon>Streptophyta</taxon>
        <taxon>Embryophyta</taxon>
        <taxon>Tracheophyta</taxon>
        <taxon>Spermatophyta</taxon>
        <taxon>Magnoliopsida</taxon>
        <taxon>eudicotyledons</taxon>
        <taxon>Gunneridae</taxon>
        <taxon>Pentapetalae</taxon>
        <taxon>rosids</taxon>
        <taxon>malvids</taxon>
        <taxon>Malvales</taxon>
        <taxon>Malvaceae</taxon>
        <taxon>Grewioideae</taxon>
        <taxon>Apeibeae</taxon>
        <taxon>Corchorus</taxon>
    </lineage>
</organism>
<dbReference type="OMA" id="ASFHAHN"/>
<reference evidence="6 7" key="1">
    <citation type="submission" date="2013-09" db="EMBL/GenBank/DDBJ databases">
        <title>Corchorus capsularis genome sequencing.</title>
        <authorList>
            <person name="Alam M."/>
            <person name="Haque M.S."/>
            <person name="Islam M.S."/>
            <person name="Emdad E.M."/>
            <person name="Islam M.M."/>
            <person name="Ahmed B."/>
            <person name="Halim A."/>
            <person name="Hossen Q.M.M."/>
            <person name="Hossain M.Z."/>
            <person name="Ahmed R."/>
            <person name="Khan M.M."/>
            <person name="Islam R."/>
            <person name="Rashid M.M."/>
            <person name="Khan S.A."/>
            <person name="Rahman M.S."/>
            <person name="Alam M."/>
        </authorList>
    </citation>
    <scope>NUCLEOTIDE SEQUENCE [LARGE SCALE GENOMIC DNA]</scope>
    <source>
        <strain evidence="7">cv. CVL-1</strain>
        <tissue evidence="6">Whole seedling</tissue>
    </source>
</reference>
<proteinExistence type="inferred from homology"/>
<name>A0A1R3G5R9_COCAP</name>
<evidence type="ECO:0000256" key="3">
    <source>
        <dbReference type="ARBA" id="ARBA00023055"/>
    </source>
</evidence>
<keyword evidence="7" id="KW-1185">Reference proteome</keyword>
<dbReference type="Pfam" id="PF12624">
    <property type="entry name" value="VPS13_N"/>
    <property type="match status" value="1"/>
</dbReference>
<dbReference type="EMBL" id="AWWV01015184">
    <property type="protein sequence ID" value="OMO53422.1"/>
    <property type="molecule type" value="Genomic_DNA"/>
</dbReference>
<dbReference type="SMART" id="SM00233">
    <property type="entry name" value="PH"/>
    <property type="match status" value="1"/>
</dbReference>
<dbReference type="STRING" id="210143.A0A1R3G5R9"/>
<dbReference type="InterPro" id="IPR035892">
    <property type="entry name" value="C2_domain_sf"/>
</dbReference>
<evidence type="ECO:0000313" key="6">
    <source>
        <dbReference type="EMBL" id="OMO53422.1"/>
    </source>
</evidence>
<dbReference type="Proteomes" id="UP000188268">
    <property type="component" value="Unassembled WGS sequence"/>
</dbReference>
<dbReference type="GO" id="GO:0019722">
    <property type="term" value="P:calcium-mediated signaling"/>
    <property type="evidence" value="ECO:0007669"/>
    <property type="project" value="EnsemblPlants"/>
</dbReference>
<comment type="caution">
    <text evidence="6">The sequence shown here is derived from an EMBL/GenBank/DDBJ whole genome shotgun (WGS) entry which is preliminary data.</text>
</comment>
<dbReference type="Gene3D" id="2.30.29.30">
    <property type="entry name" value="Pleckstrin-homology domain (PH domain)/Phosphotyrosine-binding domain (PTB)"/>
    <property type="match status" value="1"/>
</dbReference>
<keyword evidence="4" id="KW-0472">Membrane</keyword>
<protein>
    <recommendedName>
        <fullName evidence="5">PH domain-containing protein</fullName>
    </recommendedName>
</protein>
<dbReference type="CDD" id="cd00030">
    <property type="entry name" value="C2"/>
    <property type="match status" value="1"/>
</dbReference>
<keyword evidence="4" id="KW-0812">Transmembrane</keyword>
<accession>A0A1R3G5R9</accession>
<dbReference type="GO" id="GO:0099503">
    <property type="term" value="C:secretory vesicle"/>
    <property type="evidence" value="ECO:0007669"/>
    <property type="project" value="EnsemblPlants"/>
</dbReference>
<dbReference type="InterPro" id="IPR009291">
    <property type="entry name" value="Vps62"/>
</dbReference>
<dbReference type="InterPro" id="IPR000008">
    <property type="entry name" value="C2_dom"/>
</dbReference>